<reference evidence="3 4" key="1">
    <citation type="submission" date="2022-09" db="EMBL/GenBank/DDBJ databases">
        <authorList>
            <person name="Han X.L."/>
            <person name="Wang Q."/>
            <person name="Lu T."/>
        </authorList>
    </citation>
    <scope>NUCLEOTIDE SEQUENCE [LARGE SCALE GENOMIC DNA]</scope>
    <source>
        <strain evidence="3 4">WQ 127069</strain>
    </source>
</reference>
<keyword evidence="2" id="KW-1133">Transmembrane helix</keyword>
<dbReference type="Proteomes" id="UP001652445">
    <property type="component" value="Unassembled WGS sequence"/>
</dbReference>
<protein>
    <submittedName>
        <fullName evidence="3">Uncharacterized protein</fullName>
    </submittedName>
</protein>
<dbReference type="RefSeq" id="WP_076227669.1">
    <property type="nucleotide sequence ID" value="NZ_JAOQIO010000095.1"/>
</dbReference>
<feature type="compositionally biased region" description="Polar residues" evidence="1">
    <location>
        <begin position="1"/>
        <end position="12"/>
    </location>
</feature>
<comment type="caution">
    <text evidence="3">The sequence shown here is derived from an EMBL/GenBank/DDBJ whole genome shotgun (WGS) entry which is preliminary data.</text>
</comment>
<evidence type="ECO:0000256" key="1">
    <source>
        <dbReference type="SAM" id="MobiDB-lite"/>
    </source>
</evidence>
<feature type="region of interest" description="Disordered" evidence="1">
    <location>
        <begin position="1"/>
        <end position="30"/>
    </location>
</feature>
<evidence type="ECO:0000313" key="3">
    <source>
        <dbReference type="EMBL" id="MCU6795864.1"/>
    </source>
</evidence>
<evidence type="ECO:0000256" key="2">
    <source>
        <dbReference type="SAM" id="Phobius"/>
    </source>
</evidence>
<sequence length="73" mass="8485">MSSSIKPNQQAQEDTTPLTETDEDETFLPPRKVVHPAESDRWLRIFYLSLLWVFILLVAGLLLWGWQRVKGES</sequence>
<keyword evidence="4" id="KW-1185">Reference proteome</keyword>
<gene>
    <name evidence="3" type="ORF">OB236_27475</name>
</gene>
<accession>A0ABT2UQB9</accession>
<proteinExistence type="predicted"/>
<evidence type="ECO:0000313" key="4">
    <source>
        <dbReference type="Proteomes" id="UP001652445"/>
    </source>
</evidence>
<name>A0ABT2UQB9_9BACL</name>
<feature type="transmembrane region" description="Helical" evidence="2">
    <location>
        <begin position="45"/>
        <end position="66"/>
    </location>
</feature>
<dbReference type="EMBL" id="JAOQIO010000095">
    <property type="protein sequence ID" value="MCU6795864.1"/>
    <property type="molecule type" value="Genomic_DNA"/>
</dbReference>
<keyword evidence="2" id="KW-0812">Transmembrane</keyword>
<keyword evidence="2" id="KW-0472">Membrane</keyword>
<organism evidence="3 4">
    <name type="scientific">Paenibacillus baimaensis</name>
    <dbReference type="NCBI Taxonomy" id="2982185"/>
    <lineage>
        <taxon>Bacteria</taxon>
        <taxon>Bacillati</taxon>
        <taxon>Bacillota</taxon>
        <taxon>Bacilli</taxon>
        <taxon>Bacillales</taxon>
        <taxon>Paenibacillaceae</taxon>
        <taxon>Paenibacillus</taxon>
    </lineage>
</organism>